<name>K1SQ96_9ZZZZ</name>
<feature type="transmembrane region" description="Helical" evidence="6">
    <location>
        <begin position="269"/>
        <end position="287"/>
    </location>
</feature>
<evidence type="ECO:0000256" key="6">
    <source>
        <dbReference type="SAM" id="Phobius"/>
    </source>
</evidence>
<evidence type="ECO:0000256" key="3">
    <source>
        <dbReference type="ARBA" id="ARBA00022692"/>
    </source>
</evidence>
<dbReference type="GO" id="GO:0005886">
    <property type="term" value="C:plasma membrane"/>
    <property type="evidence" value="ECO:0007669"/>
    <property type="project" value="UniProtKB-SubCell"/>
</dbReference>
<comment type="caution">
    <text evidence="8">The sequence shown here is derived from an EMBL/GenBank/DDBJ whole genome shotgun (WGS) entry which is preliminary data.</text>
</comment>
<proteinExistence type="predicted"/>
<evidence type="ECO:0000313" key="8">
    <source>
        <dbReference type="EMBL" id="EKC62892.1"/>
    </source>
</evidence>
<feature type="transmembrane region" description="Helical" evidence="6">
    <location>
        <begin position="228"/>
        <end position="249"/>
    </location>
</feature>
<dbReference type="AlphaFoldDB" id="K1SQ96"/>
<organism evidence="8">
    <name type="scientific">human gut metagenome</name>
    <dbReference type="NCBI Taxonomy" id="408170"/>
    <lineage>
        <taxon>unclassified sequences</taxon>
        <taxon>metagenomes</taxon>
        <taxon>organismal metagenomes</taxon>
    </lineage>
</organism>
<dbReference type="PANTHER" id="PTHR30287:SF1">
    <property type="entry name" value="INNER MEMBRANE PROTEIN"/>
    <property type="match status" value="1"/>
</dbReference>
<dbReference type="Pfam" id="PF02687">
    <property type="entry name" value="FtsX"/>
    <property type="match status" value="1"/>
</dbReference>
<feature type="non-terminal residue" evidence="8">
    <location>
        <position position="288"/>
    </location>
</feature>
<keyword evidence="2" id="KW-1003">Cell membrane</keyword>
<keyword evidence="5 6" id="KW-0472">Membrane</keyword>
<sequence length="288" mass="31766">AYNEAYNEAWAKIADEIDEKYADAEEKYDLNDPDFQAVPVTLYENFYRNEDEDHDNDGTSDGTIRVYTQTNDVNLACLIDGAFPVRDDEIAIDRMHADNVGLRTGDTITVGGKTYRISGLIAYVNYATLHEKATDLMFDALKFDVAMVAPGGFARLQKPVHYVYAWQYADVPADETAEKALSDDFLRALLTQTVVAENDLEDYTPRYANPAINFAPDDMGSDEAMGGVLLDILIVIIAFIFAVTINNTITKEASAIGTLRASGYTRGELVRHYLAMPVIVTLAAACVG</sequence>
<evidence type="ECO:0000256" key="2">
    <source>
        <dbReference type="ARBA" id="ARBA00022475"/>
    </source>
</evidence>
<evidence type="ECO:0000256" key="5">
    <source>
        <dbReference type="ARBA" id="ARBA00023136"/>
    </source>
</evidence>
<comment type="subcellular location">
    <subcellularLocation>
        <location evidence="1">Cell membrane</location>
        <topology evidence="1">Multi-pass membrane protein</topology>
    </subcellularLocation>
</comment>
<keyword evidence="3 6" id="KW-0812">Transmembrane</keyword>
<keyword evidence="8" id="KW-0449">Lipoprotein</keyword>
<feature type="non-terminal residue" evidence="8">
    <location>
        <position position="1"/>
    </location>
</feature>
<evidence type="ECO:0000256" key="1">
    <source>
        <dbReference type="ARBA" id="ARBA00004651"/>
    </source>
</evidence>
<dbReference type="InterPro" id="IPR038766">
    <property type="entry name" value="Membrane_comp_ABC_pdt"/>
</dbReference>
<reference evidence="8" key="1">
    <citation type="journal article" date="2013" name="Environ. Microbiol.">
        <title>Microbiota from the distal guts of lean and obese adolescents exhibit partial functional redundancy besides clear differences in community structure.</title>
        <authorList>
            <person name="Ferrer M."/>
            <person name="Ruiz A."/>
            <person name="Lanza F."/>
            <person name="Haange S.B."/>
            <person name="Oberbach A."/>
            <person name="Till H."/>
            <person name="Bargiela R."/>
            <person name="Campoy C."/>
            <person name="Segura M.T."/>
            <person name="Richter M."/>
            <person name="von Bergen M."/>
            <person name="Seifert J."/>
            <person name="Suarez A."/>
        </authorList>
    </citation>
    <scope>NUCLEOTIDE SEQUENCE</scope>
</reference>
<dbReference type="InterPro" id="IPR003838">
    <property type="entry name" value="ABC3_permease_C"/>
</dbReference>
<dbReference type="EMBL" id="AJWY01007833">
    <property type="protein sequence ID" value="EKC62892.1"/>
    <property type="molecule type" value="Genomic_DNA"/>
</dbReference>
<keyword evidence="4 6" id="KW-1133">Transmembrane helix</keyword>
<protein>
    <submittedName>
        <fullName evidence="8">ABC-type transport system, involved in lipoprotein release, permease component</fullName>
    </submittedName>
</protein>
<accession>K1SQ96</accession>
<gene>
    <name evidence="8" type="ORF">LEA_11608</name>
</gene>
<dbReference type="PANTHER" id="PTHR30287">
    <property type="entry name" value="MEMBRANE COMPONENT OF PREDICTED ABC SUPERFAMILY METABOLITE UPTAKE TRANSPORTER"/>
    <property type="match status" value="1"/>
</dbReference>
<evidence type="ECO:0000256" key="4">
    <source>
        <dbReference type="ARBA" id="ARBA00022989"/>
    </source>
</evidence>
<feature type="domain" description="ABC3 transporter permease C-terminal" evidence="7">
    <location>
        <begin position="232"/>
        <end position="288"/>
    </location>
</feature>
<evidence type="ECO:0000259" key="7">
    <source>
        <dbReference type="Pfam" id="PF02687"/>
    </source>
</evidence>